<evidence type="ECO:0008006" key="3">
    <source>
        <dbReference type="Google" id="ProtNLM"/>
    </source>
</evidence>
<proteinExistence type="predicted"/>
<name>A0ABX9A9J5_9SPHN</name>
<protein>
    <recommendedName>
        <fullName evidence="3">HEAT repeat domain-containing protein</fullName>
    </recommendedName>
</protein>
<keyword evidence="2" id="KW-1185">Reference proteome</keyword>
<dbReference type="EMBL" id="CP081294">
    <property type="protein sequence ID" value="QZD95913.1"/>
    <property type="molecule type" value="Genomic_DNA"/>
</dbReference>
<evidence type="ECO:0000313" key="2">
    <source>
        <dbReference type="Proteomes" id="UP000824321"/>
    </source>
</evidence>
<accession>A0ABX9A9J5</accession>
<reference evidence="1 2" key="1">
    <citation type="submission" date="2021-08" db="EMBL/GenBank/DDBJ databases">
        <title>Comparative Genomics Analysis of the Genus Qipengyuania Reveals Extensive Genetic Diversity and Metabolic Versatility, Including the Description of Fifteen Novel Species.</title>
        <authorList>
            <person name="Liu Y."/>
        </authorList>
    </citation>
    <scope>NUCLEOTIDE SEQUENCE [LARGE SCALE GENOMIC DNA]</scope>
    <source>
        <strain evidence="1 2">1NDH1</strain>
    </source>
</reference>
<gene>
    <name evidence="1" type="ORF">K3136_04155</name>
</gene>
<sequence>MRIDPQLRALRSDTAPQRKAQIALEAARDAWAHGPARSVLEQLESYGRKGDLADYPALSGLFAEPGTASALIEALMASLLDEVRAHPLGQVPLRHQYKDGLSVLQIAQRGRAALSLITYEETEVDPTSVCFAGGERHEAVLAGSADICEFELLAEAPGRASIDCRTRRAVAGEYLLCEGEKQTRQIRQVHGRFVVLRLSRTEEMPPETRQYSLADGRLLHRASGCRAESQREMATALLGRMGRSDVAPLLARLTREGSDHIRWQTLRECLALDTVEGFGALSAIARNPADPLATPAGALMAQLVEAHPQLSQIEVSQCPV</sequence>
<organism evidence="1 2">
    <name type="scientific">Qipengyuania gelatinilytica</name>
    <dbReference type="NCBI Taxonomy" id="2867231"/>
    <lineage>
        <taxon>Bacteria</taxon>
        <taxon>Pseudomonadati</taxon>
        <taxon>Pseudomonadota</taxon>
        <taxon>Alphaproteobacteria</taxon>
        <taxon>Sphingomonadales</taxon>
        <taxon>Erythrobacteraceae</taxon>
        <taxon>Qipengyuania</taxon>
    </lineage>
</organism>
<dbReference type="RefSeq" id="WP_221431639.1">
    <property type="nucleotide sequence ID" value="NZ_CP081294.1"/>
</dbReference>
<evidence type="ECO:0000313" key="1">
    <source>
        <dbReference type="EMBL" id="QZD95913.1"/>
    </source>
</evidence>
<dbReference type="Proteomes" id="UP000824321">
    <property type="component" value="Chromosome"/>
</dbReference>